<protein>
    <submittedName>
        <fullName evidence="1">Uncharacterized protein</fullName>
    </submittedName>
</protein>
<reference evidence="1 2" key="1">
    <citation type="submission" date="2013-09" db="EMBL/GenBank/DDBJ databases">
        <title>Corchorus capsularis genome sequencing.</title>
        <authorList>
            <person name="Alam M."/>
            <person name="Haque M.S."/>
            <person name="Islam M.S."/>
            <person name="Emdad E.M."/>
            <person name="Islam M.M."/>
            <person name="Ahmed B."/>
            <person name="Halim A."/>
            <person name="Hossen Q.M.M."/>
            <person name="Hossain M.Z."/>
            <person name="Ahmed R."/>
            <person name="Khan M.M."/>
            <person name="Islam R."/>
            <person name="Rashid M.M."/>
            <person name="Khan S.A."/>
            <person name="Rahman M.S."/>
            <person name="Alam M."/>
        </authorList>
    </citation>
    <scope>NUCLEOTIDE SEQUENCE [LARGE SCALE GENOMIC DNA]</scope>
    <source>
        <strain evidence="2">cv. CVL-1</strain>
        <tissue evidence="1">Whole seedling</tissue>
    </source>
</reference>
<proteinExistence type="predicted"/>
<dbReference type="EMBL" id="AWWV01007208">
    <property type="protein sequence ID" value="OMO97543.1"/>
    <property type="molecule type" value="Genomic_DNA"/>
</dbReference>
<feature type="non-terminal residue" evidence="1">
    <location>
        <position position="1"/>
    </location>
</feature>
<evidence type="ECO:0000313" key="2">
    <source>
        <dbReference type="Proteomes" id="UP000188268"/>
    </source>
</evidence>
<organism evidence="1 2">
    <name type="scientific">Corchorus capsularis</name>
    <name type="common">Jute</name>
    <dbReference type="NCBI Taxonomy" id="210143"/>
    <lineage>
        <taxon>Eukaryota</taxon>
        <taxon>Viridiplantae</taxon>
        <taxon>Streptophyta</taxon>
        <taxon>Embryophyta</taxon>
        <taxon>Tracheophyta</taxon>
        <taxon>Spermatophyta</taxon>
        <taxon>Magnoliopsida</taxon>
        <taxon>eudicotyledons</taxon>
        <taxon>Gunneridae</taxon>
        <taxon>Pentapetalae</taxon>
        <taxon>rosids</taxon>
        <taxon>malvids</taxon>
        <taxon>Malvales</taxon>
        <taxon>Malvaceae</taxon>
        <taxon>Grewioideae</taxon>
        <taxon>Apeibeae</taxon>
        <taxon>Corchorus</taxon>
    </lineage>
</organism>
<keyword evidence="2" id="KW-1185">Reference proteome</keyword>
<dbReference type="Gramene" id="OMO97543">
    <property type="protein sequence ID" value="OMO97543"/>
    <property type="gene ID" value="CCACVL1_04519"/>
</dbReference>
<evidence type="ECO:0000313" key="1">
    <source>
        <dbReference type="EMBL" id="OMO97543.1"/>
    </source>
</evidence>
<comment type="caution">
    <text evidence="1">The sequence shown here is derived from an EMBL/GenBank/DDBJ whole genome shotgun (WGS) entry which is preliminary data.</text>
</comment>
<sequence>AELAILNSRIGHACKRRETNG</sequence>
<name>A0A1R3JRQ5_COCAP</name>
<gene>
    <name evidence="1" type="ORF">CCACVL1_04519</name>
</gene>
<dbReference type="Proteomes" id="UP000188268">
    <property type="component" value="Unassembled WGS sequence"/>
</dbReference>
<dbReference type="AlphaFoldDB" id="A0A1R3JRQ5"/>
<accession>A0A1R3JRQ5</accession>